<dbReference type="GO" id="GO:0034198">
    <property type="term" value="P:cellular response to amino acid starvation"/>
    <property type="evidence" value="ECO:0007669"/>
    <property type="project" value="UniProtKB-UniRule"/>
</dbReference>
<feature type="compositionally biased region" description="Polar residues" evidence="3">
    <location>
        <begin position="496"/>
        <end position="530"/>
    </location>
</feature>
<organism evidence="5 6">
    <name type="scientific">Biomphalaria glabrata</name>
    <name type="common">Bloodfluke planorb</name>
    <name type="synonym">Freshwater snail</name>
    <dbReference type="NCBI Taxonomy" id="6526"/>
    <lineage>
        <taxon>Eukaryota</taxon>
        <taxon>Metazoa</taxon>
        <taxon>Spiralia</taxon>
        <taxon>Lophotrochozoa</taxon>
        <taxon>Mollusca</taxon>
        <taxon>Gastropoda</taxon>
        <taxon>Heterobranchia</taxon>
        <taxon>Euthyneura</taxon>
        <taxon>Panpulmonata</taxon>
        <taxon>Hygrophila</taxon>
        <taxon>Lymnaeoidea</taxon>
        <taxon>Planorbidae</taxon>
        <taxon>Biomphalaria</taxon>
    </lineage>
</organism>
<dbReference type="PANTHER" id="PTHR13153">
    <property type="entry name" value="CGTHBA PROTEIN -14 GENE PROTEIN"/>
    <property type="match status" value="1"/>
</dbReference>
<sequence length="634" mass="71289">MSFNSKTIRTHQTRIIHFCPSDMVTAMLSDLDPVAVILVSSGTKGNRLLFRYPYFQEPHSNHKSSKVAIKNPYAIKIAENFQDLKKGKSITTFIKDGSLTGFADKTLANFLVAKSELCGKKFSVKIDDVRFVGFPMSLTQLSKETNLQNSLNSRLQNILAINVVFALRANIAESVTNCYQELAQQIAVAIAHEEKRCLYLSKEAKIMMAAFEEASVTGDEDTVSPLKQIIHNSNLAKELMSVFDNLVKSGQVLFFLNQWVEINFCLLHKIHANVPGGVLLETFYRFLTYVRPYHAILLTKPEQELLSSLPLDGCPSLSRLIKLTTPVKNLKILALETDLSITQIYQLVCHLVYWGFAILIYPMCQANQYVLSPSADTAVDSKLSQEFHTSFPELHLVVEMSRFSYPSRMHECFDVEPIANTALMDKVNQVVVWMLRHRILNQLHTYVNLLPSSKKEFSTNPNMCHSTISSTHSSSSSVQVVEESYLSILMEDPTTSNLDRATSMSDVASVNSEESGGQSTTQYTSQLSKSPSHEANSDCSMLPEDSKLQWRMQDNLLNELKPGVKAAILRCPAAKNFEDLSLFAKLVPYFNGKHHLEEIMFYENLTRSQLVTLLEKFKDVLILSSHEALATTLI</sequence>
<dbReference type="PANTHER" id="PTHR13153:SF5">
    <property type="entry name" value="GATOR COMPLEX PROTEIN NPRL3"/>
    <property type="match status" value="1"/>
</dbReference>
<comment type="similarity">
    <text evidence="1 2">Belongs to the NPR3 family.</text>
</comment>
<dbReference type="Pfam" id="PF03666">
    <property type="entry name" value="NPR3"/>
    <property type="match status" value="1"/>
</dbReference>
<evidence type="ECO:0000313" key="6">
    <source>
        <dbReference type="RefSeq" id="XP_055862987.1"/>
    </source>
</evidence>
<evidence type="ECO:0000313" key="5">
    <source>
        <dbReference type="Proteomes" id="UP001165740"/>
    </source>
</evidence>
<dbReference type="InterPro" id="IPR005365">
    <property type="entry name" value="Npr3"/>
</dbReference>
<name>A0A9W2YJQ7_BIOGL</name>
<evidence type="ECO:0000256" key="3">
    <source>
        <dbReference type="SAM" id="MobiDB-lite"/>
    </source>
</evidence>
<feature type="region of interest" description="Disordered" evidence="3">
    <location>
        <begin position="496"/>
        <end position="540"/>
    </location>
</feature>
<dbReference type="GeneID" id="106063864"/>
<evidence type="ECO:0000259" key="4">
    <source>
        <dbReference type="Pfam" id="PF24064"/>
    </source>
</evidence>
<evidence type="ECO:0000256" key="2">
    <source>
        <dbReference type="RuleBase" id="RU368069"/>
    </source>
</evidence>
<dbReference type="AlphaFoldDB" id="A0A9W2YJQ7"/>
<dbReference type="OrthoDB" id="18648at2759"/>
<dbReference type="GO" id="GO:0010508">
    <property type="term" value="P:positive regulation of autophagy"/>
    <property type="evidence" value="ECO:0007669"/>
    <property type="project" value="TreeGrafter"/>
</dbReference>
<accession>A0A9W2YJQ7</accession>
<dbReference type="GO" id="GO:0005764">
    <property type="term" value="C:lysosome"/>
    <property type="evidence" value="ECO:0007669"/>
    <property type="project" value="UniProtKB-SubCell"/>
</dbReference>
<comment type="subcellular location">
    <subcellularLocation>
        <location evidence="2">Lysosome</location>
    </subcellularLocation>
</comment>
<dbReference type="InterPro" id="IPR056603">
    <property type="entry name" value="HTH_NPRL3"/>
</dbReference>
<dbReference type="RefSeq" id="XP_055862987.1">
    <property type="nucleotide sequence ID" value="XM_056007012.1"/>
</dbReference>
<dbReference type="OMA" id="CNLAFRY"/>
<dbReference type="GO" id="GO:0038202">
    <property type="term" value="P:TORC1 signaling"/>
    <property type="evidence" value="ECO:0007669"/>
    <property type="project" value="TreeGrafter"/>
</dbReference>
<evidence type="ECO:0000256" key="1">
    <source>
        <dbReference type="ARBA" id="ARBA00010546"/>
    </source>
</evidence>
<comment type="function">
    <text evidence="2">As a component of the GATOR1 complex functions as an inhibitor of the amino acid-sensing branch of the TORC1 pathway.</text>
</comment>
<dbReference type="GO" id="GO:1990130">
    <property type="term" value="C:GATOR1 complex"/>
    <property type="evidence" value="ECO:0007669"/>
    <property type="project" value="UniProtKB-UniRule"/>
</dbReference>
<keyword evidence="2" id="KW-0732">Signal</keyword>
<proteinExistence type="inferred from homology"/>
<keyword evidence="2" id="KW-0458">Lysosome</keyword>
<dbReference type="Pfam" id="PF24064">
    <property type="entry name" value="HTH_NPRL3"/>
    <property type="match status" value="1"/>
</dbReference>
<keyword evidence="5" id="KW-1185">Reference proteome</keyword>
<feature type="domain" description="GATOR1 complex protein NPRL3 C-terminal HTH" evidence="4">
    <location>
        <begin position="566"/>
        <end position="622"/>
    </location>
</feature>
<gene>
    <name evidence="6" type="primary">LOC106063864</name>
</gene>
<reference evidence="6" key="1">
    <citation type="submission" date="2025-08" db="UniProtKB">
        <authorList>
            <consortium name="RefSeq"/>
        </authorList>
    </citation>
    <scope>IDENTIFICATION</scope>
</reference>
<dbReference type="GO" id="GO:1904262">
    <property type="term" value="P:negative regulation of TORC1 signaling"/>
    <property type="evidence" value="ECO:0007669"/>
    <property type="project" value="TreeGrafter"/>
</dbReference>
<protein>
    <recommendedName>
        <fullName evidence="2">GATOR complex protein NPRL3</fullName>
    </recommendedName>
    <alternativeName>
        <fullName evidence="2">Nitrogen permease regulator 3-like protein</fullName>
    </alternativeName>
</protein>
<dbReference type="Proteomes" id="UP001165740">
    <property type="component" value="Chromosome 12"/>
</dbReference>